<dbReference type="KEGG" id="mng:MNEG_12367"/>
<sequence length="320" mass="33968">MQLAEAQAREAQAQAAAAAEVDRLRSKLAAQGAALSAATAKFEAQLAAVQKDADAAVEGYKDRWRLEHERRRNLHNQIVELRGNIRILARIRPTSSAEAAELVVAATASPSNAAGDQRTTAAAVQALDEERLVVMPSGGGATSGPKEFEFDRVFGPSDGQQQVFDEVSALVGSVLDGYNVCIMAYGQTGSGKTYTMQGPPEDPGVYSRALAMLFRGSAGLSEQVAYEFGASVLEIYNEQLFDLLSGTKDTSDRLDVKQDADGGMFVPGLVTAPVCSMADVSALLVRGSANRSTFATNMNEHSSRSHLVLTVYATSTNLDT</sequence>
<dbReference type="PROSITE" id="PS50067">
    <property type="entry name" value="KINESIN_MOTOR_2"/>
    <property type="match status" value="1"/>
</dbReference>
<dbReference type="Pfam" id="PF00225">
    <property type="entry name" value="Kinesin"/>
    <property type="match status" value="1"/>
</dbReference>
<dbReference type="PRINTS" id="PR00380">
    <property type="entry name" value="KINESINHEAVY"/>
</dbReference>
<dbReference type="RefSeq" id="XP_013894615.1">
    <property type="nucleotide sequence ID" value="XM_014039161.1"/>
</dbReference>
<keyword evidence="5" id="KW-1185">Reference proteome</keyword>
<evidence type="ECO:0000256" key="1">
    <source>
        <dbReference type="ARBA" id="ARBA00023175"/>
    </source>
</evidence>
<evidence type="ECO:0000259" key="3">
    <source>
        <dbReference type="PROSITE" id="PS50067"/>
    </source>
</evidence>
<dbReference type="InterPro" id="IPR001752">
    <property type="entry name" value="Kinesin_motor_dom"/>
</dbReference>
<dbReference type="GO" id="GO:0005524">
    <property type="term" value="F:ATP binding"/>
    <property type="evidence" value="ECO:0007669"/>
    <property type="project" value="UniProtKB-UniRule"/>
</dbReference>
<dbReference type="PANTHER" id="PTHR47972:SF28">
    <property type="entry name" value="KINESIN-LIKE PROTEIN KLP-3"/>
    <property type="match status" value="1"/>
</dbReference>
<proteinExistence type="inferred from homology"/>
<dbReference type="OrthoDB" id="3176171at2759"/>
<dbReference type="GO" id="GO:0008017">
    <property type="term" value="F:microtubule binding"/>
    <property type="evidence" value="ECO:0007669"/>
    <property type="project" value="InterPro"/>
</dbReference>
<dbReference type="AlphaFoldDB" id="A0A0D2ML55"/>
<keyword evidence="2" id="KW-0547">Nucleotide-binding</keyword>
<dbReference type="GO" id="GO:0003777">
    <property type="term" value="F:microtubule motor activity"/>
    <property type="evidence" value="ECO:0007669"/>
    <property type="project" value="InterPro"/>
</dbReference>
<keyword evidence="2" id="KW-0067">ATP-binding</keyword>
<dbReference type="PANTHER" id="PTHR47972">
    <property type="entry name" value="KINESIN-LIKE PROTEIN KLP-3"/>
    <property type="match status" value="1"/>
</dbReference>
<dbReference type="InterPro" id="IPR036961">
    <property type="entry name" value="Kinesin_motor_dom_sf"/>
</dbReference>
<dbReference type="SUPFAM" id="SSF52540">
    <property type="entry name" value="P-loop containing nucleoside triphosphate hydrolases"/>
    <property type="match status" value="1"/>
</dbReference>
<dbReference type="GO" id="GO:0007018">
    <property type="term" value="P:microtubule-based movement"/>
    <property type="evidence" value="ECO:0007669"/>
    <property type="project" value="InterPro"/>
</dbReference>
<gene>
    <name evidence="4" type="ORF">MNEG_12367</name>
</gene>
<reference evidence="4 5" key="1">
    <citation type="journal article" date="2013" name="BMC Genomics">
        <title>Reconstruction of the lipid metabolism for the microalga Monoraphidium neglectum from its genome sequence reveals characteristics suitable for biofuel production.</title>
        <authorList>
            <person name="Bogen C."/>
            <person name="Al-Dilaimi A."/>
            <person name="Albersmeier A."/>
            <person name="Wichmann J."/>
            <person name="Grundmann M."/>
            <person name="Rupp O."/>
            <person name="Lauersen K.J."/>
            <person name="Blifernez-Klassen O."/>
            <person name="Kalinowski J."/>
            <person name="Goesmann A."/>
            <person name="Mussgnug J.H."/>
            <person name="Kruse O."/>
        </authorList>
    </citation>
    <scope>NUCLEOTIDE SEQUENCE [LARGE SCALE GENOMIC DNA]</scope>
    <source>
        <strain evidence="4 5">SAG 48.87</strain>
    </source>
</reference>
<feature type="domain" description="Kinesin motor" evidence="3">
    <location>
        <begin position="84"/>
        <end position="320"/>
    </location>
</feature>
<dbReference type="EMBL" id="KK103428">
    <property type="protein sequence ID" value="KIY95595.1"/>
    <property type="molecule type" value="Genomic_DNA"/>
</dbReference>
<comment type="similarity">
    <text evidence="2">Belongs to the TRAFAC class myosin-kinesin ATPase superfamily. Kinesin family.</text>
</comment>
<name>A0A0D2ML55_9CHLO</name>
<dbReference type="InterPro" id="IPR027417">
    <property type="entry name" value="P-loop_NTPase"/>
</dbReference>
<dbReference type="Gene3D" id="3.40.850.10">
    <property type="entry name" value="Kinesin motor domain"/>
    <property type="match status" value="1"/>
</dbReference>
<evidence type="ECO:0000256" key="2">
    <source>
        <dbReference type="PROSITE-ProRule" id="PRU00283"/>
    </source>
</evidence>
<protein>
    <submittedName>
        <fullName evidence="4">Kinesin-like protein KIFC3</fullName>
    </submittedName>
</protein>
<dbReference type="SMART" id="SM00129">
    <property type="entry name" value="KISc"/>
    <property type="match status" value="1"/>
</dbReference>
<feature type="non-terminal residue" evidence="4">
    <location>
        <position position="320"/>
    </location>
</feature>
<dbReference type="Proteomes" id="UP000054498">
    <property type="component" value="Unassembled WGS sequence"/>
</dbReference>
<feature type="binding site" evidence="2">
    <location>
        <begin position="186"/>
        <end position="193"/>
    </location>
    <ligand>
        <name>ATP</name>
        <dbReference type="ChEBI" id="CHEBI:30616"/>
    </ligand>
</feature>
<organism evidence="4 5">
    <name type="scientific">Monoraphidium neglectum</name>
    <dbReference type="NCBI Taxonomy" id="145388"/>
    <lineage>
        <taxon>Eukaryota</taxon>
        <taxon>Viridiplantae</taxon>
        <taxon>Chlorophyta</taxon>
        <taxon>core chlorophytes</taxon>
        <taxon>Chlorophyceae</taxon>
        <taxon>CS clade</taxon>
        <taxon>Sphaeropleales</taxon>
        <taxon>Selenastraceae</taxon>
        <taxon>Monoraphidium</taxon>
    </lineage>
</organism>
<dbReference type="STRING" id="145388.A0A0D2ML55"/>
<dbReference type="GeneID" id="25729722"/>
<evidence type="ECO:0000313" key="4">
    <source>
        <dbReference type="EMBL" id="KIY95595.1"/>
    </source>
</evidence>
<accession>A0A0D2ML55</accession>
<dbReference type="GO" id="GO:0015630">
    <property type="term" value="C:microtubule cytoskeleton"/>
    <property type="evidence" value="ECO:0007669"/>
    <property type="project" value="TreeGrafter"/>
</dbReference>
<evidence type="ECO:0000313" key="5">
    <source>
        <dbReference type="Proteomes" id="UP000054498"/>
    </source>
</evidence>
<keyword evidence="1 2" id="KW-0505">Motor protein</keyword>
<dbReference type="InterPro" id="IPR027640">
    <property type="entry name" value="Kinesin-like_fam"/>
</dbReference>